<proteinExistence type="predicted"/>
<feature type="region of interest" description="Disordered" evidence="1">
    <location>
        <begin position="1"/>
        <end position="35"/>
    </location>
</feature>
<evidence type="ECO:0000313" key="3">
    <source>
        <dbReference type="Proteomes" id="UP000327013"/>
    </source>
</evidence>
<gene>
    <name evidence="2" type="ORF">FH972_005198</name>
</gene>
<organism evidence="2 3">
    <name type="scientific">Carpinus fangiana</name>
    <dbReference type="NCBI Taxonomy" id="176857"/>
    <lineage>
        <taxon>Eukaryota</taxon>
        <taxon>Viridiplantae</taxon>
        <taxon>Streptophyta</taxon>
        <taxon>Embryophyta</taxon>
        <taxon>Tracheophyta</taxon>
        <taxon>Spermatophyta</taxon>
        <taxon>Magnoliopsida</taxon>
        <taxon>eudicotyledons</taxon>
        <taxon>Gunneridae</taxon>
        <taxon>Pentapetalae</taxon>
        <taxon>rosids</taxon>
        <taxon>fabids</taxon>
        <taxon>Fagales</taxon>
        <taxon>Betulaceae</taxon>
        <taxon>Carpinus</taxon>
    </lineage>
</organism>
<dbReference type="EMBL" id="CM017322">
    <property type="protein sequence ID" value="KAE8008709.1"/>
    <property type="molecule type" value="Genomic_DNA"/>
</dbReference>
<feature type="region of interest" description="Disordered" evidence="1">
    <location>
        <begin position="67"/>
        <end position="95"/>
    </location>
</feature>
<evidence type="ECO:0000256" key="1">
    <source>
        <dbReference type="SAM" id="MobiDB-lite"/>
    </source>
</evidence>
<reference evidence="2 3" key="1">
    <citation type="submission" date="2019-06" db="EMBL/GenBank/DDBJ databases">
        <title>A chromosomal-level reference genome of Carpinus fangiana (Coryloideae, Betulaceae).</title>
        <authorList>
            <person name="Yang X."/>
            <person name="Wang Z."/>
            <person name="Zhang L."/>
            <person name="Hao G."/>
            <person name="Liu J."/>
            <person name="Yang Y."/>
        </authorList>
    </citation>
    <scope>NUCLEOTIDE SEQUENCE [LARGE SCALE GENOMIC DNA]</scope>
    <source>
        <strain evidence="2">Cfa_2016G</strain>
        <tissue evidence="2">Leaf</tissue>
    </source>
</reference>
<feature type="compositionally biased region" description="Polar residues" evidence="1">
    <location>
        <begin position="1"/>
        <end position="19"/>
    </location>
</feature>
<name>A0A5N6QRT4_9ROSI</name>
<dbReference type="AlphaFoldDB" id="A0A5N6QRT4"/>
<protein>
    <submittedName>
        <fullName evidence="2">Uncharacterized protein</fullName>
    </submittedName>
</protein>
<evidence type="ECO:0000313" key="2">
    <source>
        <dbReference type="EMBL" id="KAE8008709.1"/>
    </source>
</evidence>
<dbReference type="Proteomes" id="UP000327013">
    <property type="component" value="Chromosome 2"/>
</dbReference>
<keyword evidence="3" id="KW-1185">Reference proteome</keyword>
<sequence length="95" mass="10528">MTNIPTVQPENIGQPNTGNHDIEETPIESPIFGPHLPTSKRLRIVKFQLGHILETMELLLQRSYENSNQNRNPIDGGAHLETASGPRGPPPTKEI</sequence>
<accession>A0A5N6QRT4</accession>